<dbReference type="Pfam" id="PF13853">
    <property type="entry name" value="7tm_4"/>
    <property type="match status" value="1"/>
</dbReference>
<reference evidence="13" key="1">
    <citation type="submission" date="2025-08" db="UniProtKB">
        <authorList>
            <consortium name="RefSeq"/>
        </authorList>
    </citation>
    <scope>IDENTIFICATION</scope>
    <source>
        <tissue evidence="13">Blood</tissue>
    </source>
</reference>
<dbReference type="InterPro" id="IPR050427">
    <property type="entry name" value="Olfactory_Receptors"/>
</dbReference>
<dbReference type="InterPro" id="IPR017452">
    <property type="entry name" value="GPCR_Rhodpsn_7TM"/>
</dbReference>
<feature type="transmembrane region" description="Helical" evidence="10">
    <location>
        <begin position="200"/>
        <end position="221"/>
    </location>
</feature>
<dbReference type="Proteomes" id="UP001190640">
    <property type="component" value="Chromosome 12"/>
</dbReference>
<keyword evidence="10" id="KW-1003">Cell membrane</keyword>
<dbReference type="SMART" id="SM01381">
    <property type="entry name" value="7TM_GPCR_Srsx"/>
    <property type="match status" value="1"/>
</dbReference>
<dbReference type="InterPro" id="IPR000725">
    <property type="entry name" value="Olfact_rcpt"/>
</dbReference>
<evidence type="ECO:0000313" key="12">
    <source>
        <dbReference type="Proteomes" id="UP001190640"/>
    </source>
</evidence>
<dbReference type="GO" id="GO:0005886">
    <property type="term" value="C:plasma membrane"/>
    <property type="evidence" value="ECO:0007669"/>
    <property type="project" value="UniProtKB-SubCell"/>
</dbReference>
<dbReference type="GO" id="GO:0004930">
    <property type="term" value="F:G protein-coupled receptor activity"/>
    <property type="evidence" value="ECO:0007669"/>
    <property type="project" value="UniProtKB-KW"/>
</dbReference>
<dbReference type="SUPFAM" id="SSF81321">
    <property type="entry name" value="Family A G protein-coupled receptor-like"/>
    <property type="match status" value="1"/>
</dbReference>
<feature type="transmembrane region" description="Helical" evidence="10">
    <location>
        <begin position="241"/>
        <end position="258"/>
    </location>
</feature>
<evidence type="ECO:0000256" key="4">
    <source>
        <dbReference type="ARBA" id="ARBA00022989"/>
    </source>
</evidence>
<evidence type="ECO:0000256" key="2">
    <source>
        <dbReference type="ARBA" id="ARBA00022692"/>
    </source>
</evidence>
<keyword evidence="5 9" id="KW-0297">G-protein coupled receptor</keyword>
<dbReference type="KEGG" id="emc:129339623"/>
<evidence type="ECO:0000256" key="5">
    <source>
        <dbReference type="ARBA" id="ARBA00023040"/>
    </source>
</evidence>
<dbReference type="FunFam" id="1.20.1070.10:FF:000007">
    <property type="entry name" value="Olfactory receptor"/>
    <property type="match status" value="1"/>
</dbReference>
<evidence type="ECO:0000256" key="1">
    <source>
        <dbReference type="ARBA" id="ARBA00004141"/>
    </source>
</evidence>
<dbReference type="GO" id="GO:0004984">
    <property type="term" value="F:olfactory receptor activity"/>
    <property type="evidence" value="ECO:0007669"/>
    <property type="project" value="InterPro"/>
</dbReference>
<keyword evidence="12" id="KW-1185">Reference proteome</keyword>
<evidence type="ECO:0000256" key="8">
    <source>
        <dbReference type="ARBA" id="ARBA00023224"/>
    </source>
</evidence>
<dbReference type="PROSITE" id="PS00237">
    <property type="entry name" value="G_PROTEIN_RECEP_F1_1"/>
    <property type="match status" value="1"/>
</dbReference>
<keyword evidence="4 10" id="KW-1133">Transmembrane helix</keyword>
<dbReference type="GeneID" id="129339623"/>
<name>A0AA97K520_EUBMA</name>
<feature type="transmembrane region" description="Helical" evidence="10">
    <location>
        <begin position="98"/>
        <end position="120"/>
    </location>
</feature>
<dbReference type="RefSeq" id="XP_054850178.1">
    <property type="nucleotide sequence ID" value="XM_054994203.1"/>
</dbReference>
<feature type="domain" description="G-protein coupled receptors family 1 profile" evidence="11">
    <location>
        <begin position="41"/>
        <end position="287"/>
    </location>
</feature>
<feature type="transmembrane region" description="Helical" evidence="10">
    <location>
        <begin position="25"/>
        <end position="47"/>
    </location>
</feature>
<comment type="similarity">
    <text evidence="9">Belongs to the G-protein coupled receptor 1 family.</text>
</comment>
<sequence length="309" mass="34929">MQPGNHSMVKEFVLVGLSEDRGVQLFLFVLFLVFYSLVLPGNVLIILTIRSDPRLGSPMYFFLANLAFLDICYCSVTPPKMLADFFSSLKTISYRGCLAQLFFLHLLGASEAFLLIAMSIDRYMAICHPLHYSSVVSRPVYSAMVVGSWFLGFVHSIIQIILIVPLPFCGPNKLDNFFCDIIQMVKLACMNTYALELFMFINNGLSILICFILLLISYGILLVKVRTGSSQGKSKAPSTCITHMIMVVIMFVPAISIYSHPFQDFSFDKVVAVFHTMVFPLMNPMIYTLRNKEIKQAMRRLLSKHRPLA</sequence>
<protein>
    <recommendedName>
        <fullName evidence="10">Olfactory receptor</fullName>
    </recommendedName>
</protein>
<evidence type="ECO:0000256" key="10">
    <source>
        <dbReference type="RuleBase" id="RU363047"/>
    </source>
</evidence>
<keyword evidence="8 9" id="KW-0807">Transducer</keyword>
<dbReference type="PRINTS" id="PR00245">
    <property type="entry name" value="OLFACTORYR"/>
</dbReference>
<evidence type="ECO:0000256" key="7">
    <source>
        <dbReference type="ARBA" id="ARBA00023170"/>
    </source>
</evidence>
<evidence type="ECO:0000259" key="11">
    <source>
        <dbReference type="PROSITE" id="PS50262"/>
    </source>
</evidence>
<comment type="subcellular location">
    <subcellularLocation>
        <location evidence="10">Cell membrane</location>
        <topology evidence="10">Multi-pass membrane protein</topology>
    </subcellularLocation>
    <subcellularLocation>
        <location evidence="1">Membrane</location>
        <topology evidence="1">Multi-pass membrane protein</topology>
    </subcellularLocation>
</comment>
<keyword evidence="3 10" id="KW-0552">Olfaction</keyword>
<dbReference type="InterPro" id="IPR000276">
    <property type="entry name" value="GPCR_Rhodpsn"/>
</dbReference>
<keyword evidence="7 9" id="KW-0675">Receptor</keyword>
<dbReference type="AlphaFoldDB" id="A0AA97K520"/>
<proteinExistence type="inferred from homology"/>
<feature type="transmembrane region" description="Helical" evidence="10">
    <location>
        <begin position="59"/>
        <end position="78"/>
    </location>
</feature>
<evidence type="ECO:0000256" key="9">
    <source>
        <dbReference type="RuleBase" id="RU000688"/>
    </source>
</evidence>
<evidence type="ECO:0000256" key="3">
    <source>
        <dbReference type="ARBA" id="ARBA00022725"/>
    </source>
</evidence>
<feature type="transmembrane region" description="Helical" evidence="10">
    <location>
        <begin position="270"/>
        <end position="289"/>
    </location>
</feature>
<gene>
    <name evidence="13" type="primary">LOC129339623</name>
</gene>
<dbReference type="Gene3D" id="1.20.1070.10">
    <property type="entry name" value="Rhodopsin 7-helix transmembrane proteins"/>
    <property type="match status" value="1"/>
</dbReference>
<keyword evidence="10" id="KW-0716">Sensory transduction</keyword>
<evidence type="ECO:0000313" key="13">
    <source>
        <dbReference type="RefSeq" id="XP_054850178.1"/>
    </source>
</evidence>
<dbReference type="PANTHER" id="PTHR48002">
    <property type="entry name" value="OLFACTORY RECEPTOR"/>
    <property type="match status" value="1"/>
</dbReference>
<feature type="transmembrane region" description="Helical" evidence="10">
    <location>
        <begin position="140"/>
        <end position="164"/>
    </location>
</feature>
<accession>A0AA97K520</accession>
<keyword evidence="2 9" id="KW-0812">Transmembrane</keyword>
<organism evidence="12 13">
    <name type="scientific">Eublepharis macularius</name>
    <name type="common">Leopard gecko</name>
    <name type="synonym">Cyrtodactylus macularius</name>
    <dbReference type="NCBI Taxonomy" id="481883"/>
    <lineage>
        <taxon>Eukaryota</taxon>
        <taxon>Metazoa</taxon>
        <taxon>Chordata</taxon>
        <taxon>Craniata</taxon>
        <taxon>Vertebrata</taxon>
        <taxon>Euteleostomi</taxon>
        <taxon>Lepidosauria</taxon>
        <taxon>Squamata</taxon>
        <taxon>Bifurcata</taxon>
        <taxon>Gekkota</taxon>
        <taxon>Eublepharidae</taxon>
        <taxon>Eublepharinae</taxon>
        <taxon>Eublepharis</taxon>
    </lineage>
</organism>
<dbReference type="PROSITE" id="PS50262">
    <property type="entry name" value="G_PROTEIN_RECEP_F1_2"/>
    <property type="match status" value="1"/>
</dbReference>
<keyword evidence="6 10" id="KW-0472">Membrane</keyword>
<evidence type="ECO:0000256" key="6">
    <source>
        <dbReference type="ARBA" id="ARBA00023136"/>
    </source>
</evidence>
<dbReference type="PRINTS" id="PR00237">
    <property type="entry name" value="GPCRRHODOPSN"/>
</dbReference>